<evidence type="ECO:0000313" key="5">
    <source>
        <dbReference type="Proteomes" id="UP000223968"/>
    </source>
</evidence>
<dbReference type="GO" id="GO:0016813">
    <property type="term" value="F:hydrolase activity, acting on carbon-nitrogen (but not peptide) bonds, in linear amidines"/>
    <property type="evidence" value="ECO:0007669"/>
    <property type="project" value="InterPro"/>
</dbReference>
<dbReference type="SUPFAM" id="SSF55031">
    <property type="entry name" value="Bacterial exopeptidase dimerisation domain"/>
    <property type="match status" value="1"/>
</dbReference>
<gene>
    <name evidence="4" type="ORF">AJ79_05482</name>
</gene>
<dbReference type="InterPro" id="IPR011650">
    <property type="entry name" value="Peptidase_M20_dimer"/>
</dbReference>
<dbReference type="CDD" id="cd03884">
    <property type="entry name" value="M20_bAS"/>
    <property type="match status" value="1"/>
</dbReference>
<dbReference type="Proteomes" id="UP000223968">
    <property type="component" value="Unassembled WGS sequence"/>
</dbReference>
<evidence type="ECO:0000259" key="3">
    <source>
        <dbReference type="Pfam" id="PF07687"/>
    </source>
</evidence>
<dbReference type="Gene3D" id="3.30.70.360">
    <property type="match status" value="1"/>
</dbReference>
<feature type="domain" description="Peptidase M20 dimerisation" evidence="3">
    <location>
        <begin position="286"/>
        <end position="382"/>
    </location>
</feature>
<evidence type="ECO:0000256" key="2">
    <source>
        <dbReference type="ARBA" id="ARBA00022801"/>
    </source>
</evidence>
<evidence type="ECO:0000313" key="4">
    <source>
        <dbReference type="EMBL" id="PGH10227.1"/>
    </source>
</evidence>
<keyword evidence="5" id="KW-1185">Reference proteome</keyword>
<dbReference type="EMBL" id="PDNB01000087">
    <property type="protein sequence ID" value="PGH10227.1"/>
    <property type="molecule type" value="Genomic_DNA"/>
</dbReference>
<dbReference type="Pfam" id="PF01546">
    <property type="entry name" value="Peptidase_M20"/>
    <property type="match status" value="1"/>
</dbReference>
<evidence type="ECO:0000256" key="1">
    <source>
        <dbReference type="ARBA" id="ARBA00006247"/>
    </source>
</evidence>
<keyword evidence="2" id="KW-0378">Hydrolase</keyword>
<dbReference type="InterPro" id="IPR002933">
    <property type="entry name" value="Peptidase_M20"/>
</dbReference>
<dbReference type="AlphaFoldDB" id="A0A2B7XNV7"/>
<dbReference type="InterPro" id="IPR010158">
    <property type="entry name" value="Amidase_Cbmase"/>
</dbReference>
<organism evidence="4 5">
    <name type="scientific">Helicocarpus griseus UAMH5409</name>
    <dbReference type="NCBI Taxonomy" id="1447875"/>
    <lineage>
        <taxon>Eukaryota</taxon>
        <taxon>Fungi</taxon>
        <taxon>Dikarya</taxon>
        <taxon>Ascomycota</taxon>
        <taxon>Pezizomycotina</taxon>
        <taxon>Eurotiomycetes</taxon>
        <taxon>Eurotiomycetidae</taxon>
        <taxon>Onygenales</taxon>
        <taxon>Ajellomycetaceae</taxon>
        <taxon>Helicocarpus</taxon>
    </lineage>
</organism>
<protein>
    <recommendedName>
        <fullName evidence="3">Peptidase M20 dimerisation domain-containing protein</fullName>
    </recommendedName>
</protein>
<dbReference type="PANTHER" id="PTHR32494:SF5">
    <property type="entry name" value="ALLANTOATE AMIDOHYDROLASE"/>
    <property type="match status" value="1"/>
</dbReference>
<accession>A0A2B7XNV7</accession>
<reference evidence="4 5" key="1">
    <citation type="submission" date="2017-10" db="EMBL/GenBank/DDBJ databases">
        <title>Comparative genomics in systemic dimorphic fungi from Ajellomycetaceae.</title>
        <authorList>
            <person name="Munoz J.F."/>
            <person name="Mcewen J.G."/>
            <person name="Clay O.K."/>
            <person name="Cuomo C.A."/>
        </authorList>
    </citation>
    <scope>NUCLEOTIDE SEQUENCE [LARGE SCALE GENOMIC DNA]</scope>
    <source>
        <strain evidence="4 5">UAMH5409</strain>
    </source>
</reference>
<name>A0A2B7XNV7_9EURO</name>
<dbReference type="STRING" id="1447875.A0A2B7XNV7"/>
<comment type="similarity">
    <text evidence="1">Belongs to the peptidase M20A family.</text>
</comment>
<dbReference type="NCBIfam" id="TIGR01879">
    <property type="entry name" value="hydantase"/>
    <property type="match status" value="1"/>
</dbReference>
<sequence>MNPILCRISLPSSNVKRIPPARILHCIRASPSRRLSSQFPRQAMLTTELSEADVSALRANKERLWNYIHHSCQWGSGIRWGDGPTDTGMGRLSLSQEDKQVRDWFIETTKALGCNVTVDEMGNIFAVRPGRRKDVPATFIGSHLDTQPTGGRYDGILGVCSGIEMLKVLEEKGIETEGGVGVVNWTNEEGARFPISMVSSGVWAGKIPLSTAHNLHEVPTVASLPTASSAPETMKSALGKIGYLGTTPCSHTAYPIAAHFELHIEQGPHLITAGQRVGVVTAVQAYRWYRINVTGRDTHTGTTAFEHRADALYASAKMMVRAREIAQKHGGLASVGIVEIKPGSVNTIPGFVSFSLDFRAADTAIVEKCDAELREEFAAIAAEEGSGIGKPCRVEWVLDLDCPAVKFHEDCIGCVTKSAGAVVVDDAGQADPKSLYRTIMSGAGHDSVFTSKRVPTSMVFVPCKDGVSHHPEEFSSAEDCVTGASVILQAVVRYDRMRFKK</sequence>
<dbReference type="PANTHER" id="PTHR32494">
    <property type="entry name" value="ALLANTOATE DEIMINASE-RELATED"/>
    <property type="match status" value="1"/>
</dbReference>
<dbReference type="Gene3D" id="3.40.630.10">
    <property type="entry name" value="Zn peptidases"/>
    <property type="match status" value="1"/>
</dbReference>
<dbReference type="OrthoDB" id="4676at2759"/>
<dbReference type="Pfam" id="PF07687">
    <property type="entry name" value="M20_dimer"/>
    <property type="match status" value="1"/>
</dbReference>
<dbReference type="InterPro" id="IPR036264">
    <property type="entry name" value="Bact_exopeptidase_dim_dom"/>
</dbReference>
<proteinExistence type="inferred from homology"/>
<comment type="caution">
    <text evidence="4">The sequence shown here is derived from an EMBL/GenBank/DDBJ whole genome shotgun (WGS) entry which is preliminary data.</text>
</comment>
<dbReference type="SUPFAM" id="SSF53187">
    <property type="entry name" value="Zn-dependent exopeptidases"/>
    <property type="match status" value="1"/>
</dbReference>